<organism evidence="1 2">
    <name type="scientific">Rheinheimera maricola</name>
    <dbReference type="NCBI Taxonomy" id="2793282"/>
    <lineage>
        <taxon>Bacteria</taxon>
        <taxon>Pseudomonadati</taxon>
        <taxon>Pseudomonadota</taxon>
        <taxon>Gammaproteobacteria</taxon>
        <taxon>Chromatiales</taxon>
        <taxon>Chromatiaceae</taxon>
        <taxon>Rheinheimera</taxon>
    </lineage>
</organism>
<dbReference type="EMBL" id="JAERPS020000007">
    <property type="protein sequence ID" value="MBZ9613334.1"/>
    <property type="molecule type" value="Genomic_DNA"/>
</dbReference>
<evidence type="ECO:0000313" key="1">
    <source>
        <dbReference type="EMBL" id="MBZ9613334.1"/>
    </source>
</evidence>
<reference evidence="1 2" key="1">
    <citation type="submission" date="2021-08" db="EMBL/GenBank/DDBJ databases">
        <title>Rheinheimera aquimaris sp. nov., isolated from seawater of the East Sea in Korea.</title>
        <authorList>
            <person name="Kim K.H."/>
            <person name="Wenting R."/>
            <person name="Kim K.R."/>
            <person name="Jeon C.O."/>
        </authorList>
    </citation>
    <scope>NUCLEOTIDE SEQUENCE [LARGE SCALE GENOMIC DNA]</scope>
    <source>
        <strain evidence="1 2">MA-13</strain>
    </source>
</reference>
<protein>
    <recommendedName>
        <fullName evidence="3">DUF3618 domain-containing protein</fullName>
    </recommendedName>
</protein>
<dbReference type="RefSeq" id="WP_205312227.1">
    <property type="nucleotide sequence ID" value="NZ_JAERPS020000007.1"/>
</dbReference>
<proteinExistence type="predicted"/>
<name>A0ABS7XDY5_9GAMM</name>
<evidence type="ECO:0000313" key="2">
    <source>
        <dbReference type="Proteomes" id="UP000663814"/>
    </source>
</evidence>
<keyword evidence="2" id="KW-1185">Reference proteome</keyword>
<dbReference type="Proteomes" id="UP000663814">
    <property type="component" value="Unassembled WGS sequence"/>
</dbReference>
<comment type="caution">
    <text evidence="1">The sequence shown here is derived from an EMBL/GenBank/DDBJ whole genome shotgun (WGS) entry which is preliminary data.</text>
</comment>
<sequence>MQHDQQIAKLVAQLPRQRQQLAGQTSAVTQAVYRGLSSPASLSVAVVAGAMLSWRWFKPTPSPEQHNKHCDESAIANSKLSAAPIGNLLRQSLSGAFMAYLVRNLA</sequence>
<gene>
    <name evidence="1" type="ORF">I4W93_017210</name>
</gene>
<evidence type="ECO:0008006" key="3">
    <source>
        <dbReference type="Google" id="ProtNLM"/>
    </source>
</evidence>
<accession>A0ABS7XDY5</accession>